<dbReference type="RefSeq" id="WP_111274581.1">
    <property type="nucleotide sequence ID" value="NZ_QFYS01000001.1"/>
</dbReference>
<feature type="region of interest" description="Disordered" evidence="1">
    <location>
        <begin position="1"/>
        <end position="20"/>
    </location>
</feature>
<keyword evidence="3" id="KW-1185">Reference proteome</keyword>
<evidence type="ECO:0000256" key="1">
    <source>
        <dbReference type="SAM" id="MobiDB-lite"/>
    </source>
</evidence>
<feature type="compositionally biased region" description="Acidic residues" evidence="1">
    <location>
        <begin position="8"/>
        <end position="18"/>
    </location>
</feature>
<dbReference type="EMBL" id="QFYS01000001">
    <property type="protein sequence ID" value="RAK69090.1"/>
    <property type="molecule type" value="Genomic_DNA"/>
</dbReference>
<organism evidence="2 3">
    <name type="scientific">Phenylobacterium kunshanense</name>
    <dbReference type="NCBI Taxonomy" id="1445034"/>
    <lineage>
        <taxon>Bacteria</taxon>
        <taxon>Pseudomonadati</taxon>
        <taxon>Pseudomonadota</taxon>
        <taxon>Alphaproteobacteria</taxon>
        <taxon>Caulobacterales</taxon>
        <taxon>Caulobacteraceae</taxon>
        <taxon>Phenylobacterium</taxon>
    </lineage>
</organism>
<evidence type="ECO:0000313" key="2">
    <source>
        <dbReference type="EMBL" id="RAK69090.1"/>
    </source>
</evidence>
<sequence length="140" mass="14937">MSDRPDGPEDDGGGFDVDDWSRLPAFTGRVATLDDVEARRAVFALADTRDPSPIDMDLPQPVIWWEEDGEQAAVAVQAEAHRGESAEEDGDEVVMEVLGLVLADGSTAVALLDDVDLVDDSDPTWRALVAAAIGDETADD</sequence>
<reference evidence="2 3" key="1">
    <citation type="submission" date="2018-05" db="EMBL/GenBank/DDBJ databases">
        <authorList>
            <person name="Lanie J.A."/>
            <person name="Ng W.-L."/>
            <person name="Kazmierczak K.M."/>
            <person name="Andrzejewski T.M."/>
            <person name="Davidsen T.M."/>
            <person name="Wayne K.J."/>
            <person name="Tettelin H."/>
            <person name="Glass J.I."/>
            <person name="Rusch D."/>
            <person name="Podicherti R."/>
            <person name="Tsui H.-C.T."/>
            <person name="Winkler M.E."/>
        </authorList>
    </citation>
    <scope>NUCLEOTIDE SEQUENCE [LARGE SCALE GENOMIC DNA]</scope>
    <source>
        <strain evidence="2 3">BUT-10</strain>
    </source>
</reference>
<accession>A0A328BP24</accession>
<comment type="caution">
    <text evidence="2">The sequence shown here is derived from an EMBL/GenBank/DDBJ whole genome shotgun (WGS) entry which is preliminary data.</text>
</comment>
<dbReference type="AlphaFoldDB" id="A0A328BP24"/>
<name>A0A328BP24_9CAUL</name>
<protein>
    <submittedName>
        <fullName evidence="2">Uncharacterized protein</fullName>
    </submittedName>
</protein>
<gene>
    <name evidence="2" type="ORF">DJ019_03535</name>
</gene>
<dbReference type="Proteomes" id="UP000249524">
    <property type="component" value="Unassembled WGS sequence"/>
</dbReference>
<evidence type="ECO:0000313" key="3">
    <source>
        <dbReference type="Proteomes" id="UP000249524"/>
    </source>
</evidence>
<dbReference type="OrthoDB" id="7205394at2"/>
<proteinExistence type="predicted"/>